<name>A0ABP9QIT6_9PSEU</name>
<dbReference type="EMBL" id="BAABJP010000026">
    <property type="protein sequence ID" value="GAA5162544.1"/>
    <property type="molecule type" value="Genomic_DNA"/>
</dbReference>
<reference evidence="3" key="1">
    <citation type="journal article" date="2019" name="Int. J. Syst. Evol. Microbiol.">
        <title>The Global Catalogue of Microorganisms (GCM) 10K type strain sequencing project: providing services to taxonomists for standard genome sequencing and annotation.</title>
        <authorList>
            <consortium name="The Broad Institute Genomics Platform"/>
            <consortium name="The Broad Institute Genome Sequencing Center for Infectious Disease"/>
            <person name="Wu L."/>
            <person name="Ma J."/>
        </authorList>
    </citation>
    <scope>NUCLEOTIDE SEQUENCE [LARGE SCALE GENOMIC DNA]</scope>
    <source>
        <strain evidence="3">JCM 18303</strain>
    </source>
</reference>
<accession>A0ABP9QIT6</accession>
<evidence type="ECO:0000313" key="2">
    <source>
        <dbReference type="EMBL" id="GAA5162544.1"/>
    </source>
</evidence>
<feature type="compositionally biased region" description="Basic and acidic residues" evidence="1">
    <location>
        <begin position="1"/>
        <end position="12"/>
    </location>
</feature>
<feature type="region of interest" description="Disordered" evidence="1">
    <location>
        <begin position="83"/>
        <end position="108"/>
    </location>
</feature>
<evidence type="ECO:0000313" key="3">
    <source>
        <dbReference type="Proteomes" id="UP001428817"/>
    </source>
</evidence>
<feature type="region of interest" description="Disordered" evidence="1">
    <location>
        <begin position="1"/>
        <end position="33"/>
    </location>
</feature>
<proteinExistence type="predicted"/>
<keyword evidence="3" id="KW-1185">Reference proteome</keyword>
<protein>
    <submittedName>
        <fullName evidence="2">Uncharacterized protein</fullName>
    </submittedName>
</protein>
<gene>
    <name evidence="2" type="ORF">GCM10023321_48290</name>
</gene>
<dbReference type="Proteomes" id="UP001428817">
    <property type="component" value="Unassembled WGS sequence"/>
</dbReference>
<evidence type="ECO:0000256" key="1">
    <source>
        <dbReference type="SAM" id="MobiDB-lite"/>
    </source>
</evidence>
<comment type="caution">
    <text evidence="2">The sequence shown here is derived from an EMBL/GenBank/DDBJ whole genome shotgun (WGS) entry which is preliminary data.</text>
</comment>
<sequence>MDSPDLETRLSDDSTGELEDAGHVQEPVSPEVEVDEPHLTSSLILCMTIAVASAPIKVLFELGWGSECGSLVLVGQRRPGRRVGWADSGSSGQSCFGYRPRSSLRTWE</sequence>
<organism evidence="2 3">
    <name type="scientific">Pseudonocardia eucalypti</name>
    <dbReference type="NCBI Taxonomy" id="648755"/>
    <lineage>
        <taxon>Bacteria</taxon>
        <taxon>Bacillati</taxon>
        <taxon>Actinomycetota</taxon>
        <taxon>Actinomycetes</taxon>
        <taxon>Pseudonocardiales</taxon>
        <taxon>Pseudonocardiaceae</taxon>
        <taxon>Pseudonocardia</taxon>
    </lineage>
</organism>